<evidence type="ECO:0000313" key="7">
    <source>
        <dbReference type="Proteomes" id="UP001338582"/>
    </source>
</evidence>
<reference evidence="6 7" key="1">
    <citation type="submission" date="2023-10" db="EMBL/GenBank/DDBJ databases">
        <title>Draft Genome Sequence of Candida saopaulonensis from a very Premature Infant with Sepsis.</title>
        <authorList>
            <person name="Ning Y."/>
            <person name="Dai R."/>
            <person name="Xiao M."/>
            <person name="Xu Y."/>
            <person name="Yan Q."/>
            <person name="Zhang L."/>
        </authorList>
    </citation>
    <scope>NUCLEOTIDE SEQUENCE [LARGE SCALE GENOMIC DNA]</scope>
    <source>
        <strain evidence="6 7">19XY460</strain>
    </source>
</reference>
<dbReference type="InterPro" id="IPR047854">
    <property type="entry name" value="RFC_lid"/>
</dbReference>
<dbReference type="GO" id="GO:0006260">
    <property type="term" value="P:DNA replication"/>
    <property type="evidence" value="ECO:0007669"/>
    <property type="project" value="UniProtKB-KW"/>
</dbReference>
<keyword evidence="7" id="KW-1185">Reference proteome</keyword>
<feature type="domain" description="AAA+ ATPase" evidence="5">
    <location>
        <begin position="174"/>
        <end position="348"/>
    </location>
</feature>
<dbReference type="InterPro" id="IPR003959">
    <property type="entry name" value="ATPase_AAA_core"/>
</dbReference>
<dbReference type="GeneID" id="88175169"/>
<dbReference type="RefSeq" id="XP_062879126.1">
    <property type="nucleotide sequence ID" value="XM_063023056.1"/>
</dbReference>
<dbReference type="CDD" id="cd18140">
    <property type="entry name" value="HLD_clamp_RFC"/>
    <property type="match status" value="1"/>
</dbReference>
<dbReference type="Gene3D" id="3.40.50.300">
    <property type="entry name" value="P-loop containing nucleotide triphosphate hydrolases"/>
    <property type="match status" value="1"/>
</dbReference>
<dbReference type="GO" id="GO:0005524">
    <property type="term" value="F:ATP binding"/>
    <property type="evidence" value="ECO:0007669"/>
    <property type="project" value="UniProtKB-KW"/>
</dbReference>
<dbReference type="InterPro" id="IPR003593">
    <property type="entry name" value="AAA+_ATPase"/>
</dbReference>
<evidence type="ECO:0000256" key="4">
    <source>
        <dbReference type="SAM" id="MobiDB-lite"/>
    </source>
</evidence>
<sequence length="779" mass="87780">METEFSLHQSILFAEPAIEKPLEPVKVPLLKNPATVPSTKPKKVALFNGSVISLKPRVRPTGIGLDEKGDSFFSMDDLYERVRLRDELRQSRKVIDEAKKRDAARLAEAAKETAEENRLLWSDKYRPSSFLEICPAGNERQYRLVMHWLSKWGSLVFGNAKIDDENVDHLGRPLRKILLVHGPSGVGKTAVVHLLARQMGYHVEELNAANSMDTLGGTDADTGRGANIAAVLKLRVKNALTTNTITAQGKPTCLVIDEIDSASNTAEIVRVLADVLRSDSDNRTATESSSGTFFLLATKKKPKKKFSLNRPIICIANDIYSNSGRSGSANPMEKLRQFCEIVPFRKATGGESMFGKKINASAQKTVKAHLADISKKEKLNLDHREISEVFEICEGDIRASINYLQFSSRKLDPELVGRLATSDNSSNKDKTMSWFLLVDRLFTRDQKLSKEENFESVMRLVSSGDEKTAASGSLDKVIRGCFNKYLDVVHLQDDLALRPAMISDWLFYYDALTTGARDASFYPTLASLKFWSLFSDINPQKFRDTNSLVPNARGLEFESFELLKKNKAVVQRIVDQLPIETKLSFGGTSSNFEFYACQFIPILDRMFSPEIGSSRAMSALQPFEQALLKKLVLLTETLDLQLETQRDTELNMTYLLFAPDWDTIASFPSEEKYQQKRKLTNAKRQWLFPLLQQELDAKNASAQLKRKRTETPDAEEKGAKTKKQKLTSSIEYFRSQYGDVAAKTEAPVSRDDSSRIWVKYHEGFSNAVRKNIGWKDLWS</sequence>
<gene>
    <name evidence="6" type="ORF">PUMCH_004107</name>
</gene>
<dbReference type="GO" id="GO:0016887">
    <property type="term" value="F:ATP hydrolysis activity"/>
    <property type="evidence" value="ECO:0007669"/>
    <property type="project" value="InterPro"/>
</dbReference>
<dbReference type="CDD" id="cd00009">
    <property type="entry name" value="AAA"/>
    <property type="match status" value="1"/>
</dbReference>
<organism evidence="6 7">
    <name type="scientific">Australozyma saopauloensis</name>
    <dbReference type="NCBI Taxonomy" id="291208"/>
    <lineage>
        <taxon>Eukaryota</taxon>
        <taxon>Fungi</taxon>
        <taxon>Dikarya</taxon>
        <taxon>Ascomycota</taxon>
        <taxon>Saccharomycotina</taxon>
        <taxon>Pichiomycetes</taxon>
        <taxon>Metschnikowiaceae</taxon>
        <taxon>Australozyma</taxon>
    </lineage>
</organism>
<dbReference type="SUPFAM" id="SSF52540">
    <property type="entry name" value="P-loop containing nucleoside triphosphate hydrolases"/>
    <property type="match status" value="1"/>
</dbReference>
<keyword evidence="1" id="KW-0235">DNA replication</keyword>
<dbReference type="SMART" id="SM00382">
    <property type="entry name" value="AAA"/>
    <property type="match status" value="1"/>
</dbReference>
<feature type="region of interest" description="Disordered" evidence="4">
    <location>
        <begin position="701"/>
        <end position="723"/>
    </location>
</feature>
<dbReference type="PANTHER" id="PTHR23389">
    <property type="entry name" value="CHROMOSOME TRANSMISSION FIDELITY FACTOR 18"/>
    <property type="match status" value="1"/>
</dbReference>
<dbReference type="GO" id="GO:0005634">
    <property type="term" value="C:nucleus"/>
    <property type="evidence" value="ECO:0007669"/>
    <property type="project" value="TreeGrafter"/>
</dbReference>
<dbReference type="EMBL" id="CP138898">
    <property type="protein sequence ID" value="WPK26746.1"/>
    <property type="molecule type" value="Genomic_DNA"/>
</dbReference>
<evidence type="ECO:0000256" key="3">
    <source>
        <dbReference type="ARBA" id="ARBA00022840"/>
    </source>
</evidence>
<dbReference type="PANTHER" id="PTHR23389:SF3">
    <property type="entry name" value="CHROMOSOME TRANSMISSION FIDELITY PROTEIN 18 HOMOLOG"/>
    <property type="match status" value="1"/>
</dbReference>
<protein>
    <recommendedName>
        <fullName evidence="5">AAA+ ATPase domain-containing protein</fullName>
    </recommendedName>
</protein>
<evidence type="ECO:0000256" key="1">
    <source>
        <dbReference type="ARBA" id="ARBA00022705"/>
    </source>
</evidence>
<dbReference type="AlphaFoldDB" id="A0AAX4HEF0"/>
<dbReference type="Gene3D" id="1.10.8.60">
    <property type="match status" value="1"/>
</dbReference>
<dbReference type="KEGG" id="asau:88175169"/>
<dbReference type="Proteomes" id="UP001338582">
    <property type="component" value="Chromosome 5"/>
</dbReference>
<accession>A0AAX4HEF0</accession>
<keyword evidence="3" id="KW-0067">ATP-binding</keyword>
<dbReference type="InterPro" id="IPR027417">
    <property type="entry name" value="P-loop_NTPase"/>
</dbReference>
<name>A0AAX4HEF0_9ASCO</name>
<dbReference type="GO" id="GO:0003677">
    <property type="term" value="F:DNA binding"/>
    <property type="evidence" value="ECO:0007669"/>
    <property type="project" value="TreeGrafter"/>
</dbReference>
<proteinExistence type="predicted"/>
<evidence type="ECO:0000313" key="6">
    <source>
        <dbReference type="EMBL" id="WPK26746.1"/>
    </source>
</evidence>
<feature type="compositionally biased region" description="Basic and acidic residues" evidence="4">
    <location>
        <begin position="709"/>
        <end position="719"/>
    </location>
</feature>
<dbReference type="Pfam" id="PF00004">
    <property type="entry name" value="AAA"/>
    <property type="match status" value="1"/>
</dbReference>
<evidence type="ECO:0000259" key="5">
    <source>
        <dbReference type="SMART" id="SM00382"/>
    </source>
</evidence>
<evidence type="ECO:0000256" key="2">
    <source>
        <dbReference type="ARBA" id="ARBA00022741"/>
    </source>
</evidence>
<keyword evidence="2" id="KW-0547">Nucleotide-binding</keyword>